<dbReference type="InterPro" id="IPR027417">
    <property type="entry name" value="P-loop_NTPase"/>
</dbReference>
<dbReference type="InterPro" id="IPR037219">
    <property type="entry name" value="Peptidase_M41-like"/>
</dbReference>
<comment type="cofactor">
    <cofactor evidence="15">
        <name>Zn(2+)</name>
        <dbReference type="ChEBI" id="CHEBI:29105"/>
    </cofactor>
    <text evidence="15">Binds 1 zinc ion per subunit.</text>
</comment>
<sequence>MQKFFKSPLTWVVLSVAFLILGMQLLSSMAGFQTVPTSETIELLQGEAKLKEVTLIDGEQQIQIVDADGKKTQSAWAGNQIDELTQLVQQRKSAGTLEEWTSTNPTASIWTTLLYTGLPFLLLIVLFFWIMRSMSGGGANGPLSFGKSKAKLVSKDTPKTTFKDVAGADEAVEELEEIKEFLAEPAKFQKLGAKIPKGVLLYGPPGTGKTLLARAVAGEAGVPFFSISGSDFVEMFVGVGASRVRDLFQQAKENAPAIIFIDEIDAVGRHRGAGMGGGHDEREQTLNQLLVEMDGFDVRGGVILIAATNRLDVLDPALLRPGRFDRQIGVEAPDAEGRAHILKVHAKGKPLSSDVDLVAIARRTPGFSGADLANVLNEAALLAARMNEEMIRQPQLDEAIDRVIAGPQKRTRLMNDHERLITAYHEGGHALVAAAMPGNDPVQKVTILPRGRALGYTMVMPDADKYSQTRGELLDQMAYMMGGRAAEEMVFHDPTTGAANDIEKATKVARAMVTQYGMSERVGAVKLGGGDSEPFMGMRGTDSTQEYSESMAAVIDEEVADLIHTAHQEAFDVLMENRDVLDELVRQLFKRETLNKQEVAEVFKALRRREKRPAWTGSDLRIPSDLPPVQIPQSADQTPQALPAHDASGSVEAGPVEPDRSPWAPPQPWNPPSTPQNR</sequence>
<evidence type="ECO:0000313" key="20">
    <source>
        <dbReference type="Proteomes" id="UP000184512"/>
    </source>
</evidence>
<reference evidence="19 20" key="1">
    <citation type="submission" date="2016-11" db="EMBL/GenBank/DDBJ databases">
        <authorList>
            <person name="Jaros S."/>
            <person name="Januszkiewicz K."/>
            <person name="Wedrychowicz H."/>
        </authorList>
    </citation>
    <scope>NUCLEOTIDE SEQUENCE [LARGE SCALE GENOMIC DNA]</scope>
    <source>
        <strain evidence="19 20">DSM 12906</strain>
    </source>
</reference>
<comment type="similarity">
    <text evidence="16">Belongs to the AAA ATPase family.</text>
</comment>
<evidence type="ECO:0000256" key="4">
    <source>
        <dbReference type="ARBA" id="ARBA00022670"/>
    </source>
</evidence>
<evidence type="ECO:0000256" key="2">
    <source>
        <dbReference type="ARBA" id="ARBA00010044"/>
    </source>
</evidence>
<evidence type="ECO:0000256" key="1">
    <source>
        <dbReference type="ARBA" id="ARBA00004370"/>
    </source>
</evidence>
<gene>
    <name evidence="15" type="primary">ftsH</name>
    <name evidence="19" type="ORF">SAMN02745244_01872</name>
</gene>
<dbReference type="PANTHER" id="PTHR23076">
    <property type="entry name" value="METALLOPROTEASE M41 FTSH"/>
    <property type="match status" value="1"/>
</dbReference>
<dbReference type="SUPFAM" id="SSF140990">
    <property type="entry name" value="FtsH protease domain-like"/>
    <property type="match status" value="1"/>
</dbReference>
<dbReference type="RefSeq" id="WP_073187462.1">
    <property type="nucleotide sequence ID" value="NZ_FQZG01000030.1"/>
</dbReference>
<evidence type="ECO:0000256" key="14">
    <source>
        <dbReference type="ARBA" id="ARBA00061570"/>
    </source>
</evidence>
<feature type="transmembrane region" description="Helical" evidence="15">
    <location>
        <begin position="107"/>
        <end position="130"/>
    </location>
</feature>
<dbReference type="SUPFAM" id="SSF52540">
    <property type="entry name" value="P-loop containing nucleoside triphosphate hydrolases"/>
    <property type="match status" value="1"/>
</dbReference>
<dbReference type="Gene3D" id="1.10.8.60">
    <property type="match status" value="1"/>
</dbReference>
<dbReference type="CDD" id="cd19501">
    <property type="entry name" value="RecA-like_FtsH"/>
    <property type="match status" value="1"/>
</dbReference>
<comment type="subunit">
    <text evidence="15">Homohexamer.</text>
</comment>
<dbReference type="FunFam" id="1.10.8.60:FF:000001">
    <property type="entry name" value="ATP-dependent zinc metalloprotease FtsH"/>
    <property type="match status" value="1"/>
</dbReference>
<dbReference type="Pfam" id="PF17862">
    <property type="entry name" value="AAA_lid_3"/>
    <property type="match status" value="1"/>
</dbReference>
<dbReference type="GO" id="GO:0016887">
    <property type="term" value="F:ATP hydrolysis activity"/>
    <property type="evidence" value="ECO:0007669"/>
    <property type="project" value="UniProtKB-UniRule"/>
</dbReference>
<keyword evidence="12 15" id="KW-0482">Metalloprotease</keyword>
<evidence type="ECO:0000256" key="9">
    <source>
        <dbReference type="ARBA" id="ARBA00022833"/>
    </source>
</evidence>
<dbReference type="PANTHER" id="PTHR23076:SF97">
    <property type="entry name" value="ATP-DEPENDENT ZINC METALLOPROTEASE YME1L1"/>
    <property type="match status" value="1"/>
</dbReference>
<evidence type="ECO:0000313" key="19">
    <source>
        <dbReference type="EMBL" id="SHJ17022.1"/>
    </source>
</evidence>
<evidence type="ECO:0000256" key="8">
    <source>
        <dbReference type="ARBA" id="ARBA00022801"/>
    </source>
</evidence>
<dbReference type="Proteomes" id="UP000184512">
    <property type="component" value="Unassembled WGS sequence"/>
</dbReference>
<keyword evidence="10 15" id="KW-0067">ATP-binding</keyword>
<evidence type="ECO:0000259" key="18">
    <source>
        <dbReference type="SMART" id="SM00382"/>
    </source>
</evidence>
<dbReference type="FunFam" id="1.20.58.760:FF:000001">
    <property type="entry name" value="ATP-dependent zinc metalloprotease FtsH"/>
    <property type="match status" value="1"/>
</dbReference>
<dbReference type="InterPro" id="IPR003960">
    <property type="entry name" value="ATPase_AAA_CS"/>
</dbReference>
<comment type="subcellular location">
    <subcellularLocation>
        <location evidence="15">Cell membrane</location>
        <topology evidence="15">Multi-pass membrane protein</topology>
        <orientation evidence="15">Cytoplasmic side</orientation>
    </subcellularLocation>
    <subcellularLocation>
        <location evidence="1">Membrane</location>
    </subcellularLocation>
</comment>
<keyword evidence="6 15" id="KW-0479">Metal-binding</keyword>
<dbReference type="PROSITE" id="PS00674">
    <property type="entry name" value="AAA"/>
    <property type="match status" value="1"/>
</dbReference>
<feature type="active site" evidence="15">
    <location>
        <position position="426"/>
    </location>
</feature>
<feature type="compositionally biased region" description="Polar residues" evidence="17">
    <location>
        <begin position="631"/>
        <end position="640"/>
    </location>
</feature>
<dbReference type="HAMAP" id="MF_01458">
    <property type="entry name" value="FtsH"/>
    <property type="match status" value="1"/>
</dbReference>
<comment type="similarity">
    <text evidence="14 15">In the central section; belongs to the AAA ATPase family.</text>
</comment>
<dbReference type="GO" id="GO:0006508">
    <property type="term" value="P:proteolysis"/>
    <property type="evidence" value="ECO:0007669"/>
    <property type="project" value="UniProtKB-KW"/>
</dbReference>
<keyword evidence="19" id="KW-0131">Cell cycle</keyword>
<dbReference type="InterPro" id="IPR041569">
    <property type="entry name" value="AAA_lid_3"/>
</dbReference>
<dbReference type="STRING" id="1123357.SAMN02745244_01872"/>
<evidence type="ECO:0000256" key="13">
    <source>
        <dbReference type="ARBA" id="ARBA00023136"/>
    </source>
</evidence>
<dbReference type="NCBIfam" id="TIGR01241">
    <property type="entry name" value="FtsH_fam"/>
    <property type="match status" value="1"/>
</dbReference>
<protein>
    <recommendedName>
        <fullName evidence="15">ATP-dependent zinc metalloprotease FtsH</fullName>
        <ecNumber evidence="15">3.4.24.-</ecNumber>
    </recommendedName>
</protein>
<evidence type="ECO:0000256" key="17">
    <source>
        <dbReference type="SAM" id="MobiDB-lite"/>
    </source>
</evidence>
<keyword evidence="11 15" id="KW-1133">Transmembrane helix</keyword>
<keyword evidence="19" id="KW-0132">Cell division</keyword>
<dbReference type="Pfam" id="PF06480">
    <property type="entry name" value="FtsH_ext"/>
    <property type="match status" value="1"/>
</dbReference>
<dbReference type="Pfam" id="PF01434">
    <property type="entry name" value="Peptidase_M41"/>
    <property type="match status" value="1"/>
</dbReference>
<comment type="function">
    <text evidence="15">Acts as a processive, ATP-dependent zinc metallopeptidase for both cytoplasmic and membrane proteins. Plays a role in the quality control of integral membrane proteins.</text>
</comment>
<keyword evidence="7 15" id="KW-0547">Nucleotide-binding</keyword>
<accession>A0A1M6H4F8</accession>
<dbReference type="GO" id="GO:0051301">
    <property type="term" value="P:cell division"/>
    <property type="evidence" value="ECO:0007669"/>
    <property type="project" value="UniProtKB-KW"/>
</dbReference>
<evidence type="ECO:0000256" key="6">
    <source>
        <dbReference type="ARBA" id="ARBA00022723"/>
    </source>
</evidence>
<dbReference type="FunFam" id="3.40.50.300:FF:000001">
    <property type="entry name" value="ATP-dependent zinc metalloprotease FtsH"/>
    <property type="match status" value="1"/>
</dbReference>
<keyword evidence="3 15" id="KW-1003">Cell membrane</keyword>
<feature type="binding site" evidence="15">
    <location>
        <position position="501"/>
    </location>
    <ligand>
        <name>Zn(2+)</name>
        <dbReference type="ChEBI" id="CHEBI:29105"/>
        <note>catalytic</note>
    </ligand>
</feature>
<dbReference type="GO" id="GO:0005524">
    <property type="term" value="F:ATP binding"/>
    <property type="evidence" value="ECO:0007669"/>
    <property type="project" value="UniProtKB-UniRule"/>
</dbReference>
<evidence type="ECO:0000256" key="11">
    <source>
        <dbReference type="ARBA" id="ARBA00022989"/>
    </source>
</evidence>
<dbReference type="Pfam" id="PF00004">
    <property type="entry name" value="AAA"/>
    <property type="match status" value="1"/>
</dbReference>
<organism evidence="19 20">
    <name type="scientific">Tessaracoccus bendigoensis DSM 12906</name>
    <dbReference type="NCBI Taxonomy" id="1123357"/>
    <lineage>
        <taxon>Bacteria</taxon>
        <taxon>Bacillati</taxon>
        <taxon>Actinomycetota</taxon>
        <taxon>Actinomycetes</taxon>
        <taxon>Propionibacteriales</taxon>
        <taxon>Propionibacteriaceae</taxon>
        <taxon>Tessaracoccus</taxon>
    </lineage>
</organism>
<dbReference type="SMART" id="SM00382">
    <property type="entry name" value="AAA"/>
    <property type="match status" value="1"/>
</dbReference>
<keyword evidence="8 15" id="KW-0378">Hydrolase</keyword>
<dbReference type="GO" id="GO:0030163">
    <property type="term" value="P:protein catabolic process"/>
    <property type="evidence" value="ECO:0007669"/>
    <property type="project" value="UniProtKB-UniRule"/>
</dbReference>
<feature type="binding site" evidence="15">
    <location>
        <begin position="203"/>
        <end position="210"/>
    </location>
    <ligand>
        <name>ATP</name>
        <dbReference type="ChEBI" id="CHEBI:30616"/>
    </ligand>
</feature>
<feature type="binding site" evidence="15">
    <location>
        <position position="429"/>
    </location>
    <ligand>
        <name>Zn(2+)</name>
        <dbReference type="ChEBI" id="CHEBI:29105"/>
        <note>catalytic</note>
    </ligand>
</feature>
<evidence type="ECO:0000256" key="16">
    <source>
        <dbReference type="RuleBase" id="RU003651"/>
    </source>
</evidence>
<feature type="compositionally biased region" description="Pro residues" evidence="17">
    <location>
        <begin position="663"/>
        <end position="678"/>
    </location>
</feature>
<keyword evidence="9 15" id="KW-0862">Zinc</keyword>
<feature type="region of interest" description="Disordered" evidence="17">
    <location>
        <begin position="616"/>
        <end position="678"/>
    </location>
</feature>
<dbReference type="AlphaFoldDB" id="A0A1M6H4F8"/>
<keyword evidence="13 15" id="KW-0472">Membrane</keyword>
<dbReference type="GO" id="GO:0004176">
    <property type="term" value="F:ATP-dependent peptidase activity"/>
    <property type="evidence" value="ECO:0007669"/>
    <property type="project" value="InterPro"/>
</dbReference>
<dbReference type="InterPro" id="IPR003593">
    <property type="entry name" value="AAA+_ATPase"/>
</dbReference>
<evidence type="ECO:0000256" key="15">
    <source>
        <dbReference type="HAMAP-Rule" id="MF_01458"/>
    </source>
</evidence>
<feature type="binding site" evidence="15">
    <location>
        <position position="425"/>
    </location>
    <ligand>
        <name>Zn(2+)</name>
        <dbReference type="ChEBI" id="CHEBI:29105"/>
        <note>catalytic</note>
    </ligand>
</feature>
<dbReference type="InterPro" id="IPR003959">
    <property type="entry name" value="ATPase_AAA_core"/>
</dbReference>
<evidence type="ECO:0000256" key="5">
    <source>
        <dbReference type="ARBA" id="ARBA00022692"/>
    </source>
</evidence>
<keyword evidence="4 15" id="KW-0645">Protease</keyword>
<dbReference type="Gene3D" id="3.40.50.300">
    <property type="entry name" value="P-loop containing nucleotide triphosphate hydrolases"/>
    <property type="match status" value="1"/>
</dbReference>
<dbReference type="InterPro" id="IPR005936">
    <property type="entry name" value="FtsH"/>
</dbReference>
<comment type="similarity">
    <text evidence="2 15">In the C-terminal section; belongs to the peptidase M41 family.</text>
</comment>
<dbReference type="EMBL" id="FQZG01000030">
    <property type="protein sequence ID" value="SHJ17022.1"/>
    <property type="molecule type" value="Genomic_DNA"/>
</dbReference>
<keyword evidence="20" id="KW-1185">Reference proteome</keyword>
<dbReference type="GO" id="GO:0004222">
    <property type="term" value="F:metalloendopeptidase activity"/>
    <property type="evidence" value="ECO:0007669"/>
    <property type="project" value="InterPro"/>
</dbReference>
<comment type="caution">
    <text evidence="15">Lacks conserved residue(s) required for the propagation of feature annotation.</text>
</comment>
<evidence type="ECO:0000256" key="3">
    <source>
        <dbReference type="ARBA" id="ARBA00022475"/>
    </source>
</evidence>
<dbReference type="GO" id="GO:0005886">
    <property type="term" value="C:plasma membrane"/>
    <property type="evidence" value="ECO:0007669"/>
    <property type="project" value="UniProtKB-SubCell"/>
</dbReference>
<proteinExistence type="inferred from homology"/>
<keyword evidence="5 15" id="KW-0812">Transmembrane</keyword>
<dbReference type="EC" id="3.4.24.-" evidence="15"/>
<name>A0A1M6H4F8_9ACTN</name>
<dbReference type="InterPro" id="IPR011546">
    <property type="entry name" value="Pept_M41_FtsH_extracell"/>
</dbReference>
<evidence type="ECO:0000256" key="7">
    <source>
        <dbReference type="ARBA" id="ARBA00022741"/>
    </source>
</evidence>
<dbReference type="Gene3D" id="1.20.58.760">
    <property type="entry name" value="Peptidase M41"/>
    <property type="match status" value="1"/>
</dbReference>
<feature type="domain" description="AAA+ ATPase" evidence="18">
    <location>
        <begin position="195"/>
        <end position="334"/>
    </location>
</feature>
<evidence type="ECO:0000256" key="12">
    <source>
        <dbReference type="ARBA" id="ARBA00023049"/>
    </source>
</evidence>
<dbReference type="GO" id="GO:0008270">
    <property type="term" value="F:zinc ion binding"/>
    <property type="evidence" value="ECO:0007669"/>
    <property type="project" value="UniProtKB-UniRule"/>
</dbReference>
<evidence type="ECO:0000256" key="10">
    <source>
        <dbReference type="ARBA" id="ARBA00022840"/>
    </source>
</evidence>
<dbReference type="InterPro" id="IPR000642">
    <property type="entry name" value="Peptidase_M41"/>
</dbReference>